<dbReference type="EMBL" id="JBHLTP010000003">
    <property type="protein sequence ID" value="MFC0522972.1"/>
    <property type="molecule type" value="Genomic_DNA"/>
</dbReference>
<keyword evidence="2" id="KW-1003">Cell membrane</keyword>
<dbReference type="SUPFAM" id="SSF103473">
    <property type="entry name" value="MFS general substrate transporter"/>
    <property type="match status" value="1"/>
</dbReference>
<feature type="transmembrane region" description="Helical" evidence="6">
    <location>
        <begin position="370"/>
        <end position="390"/>
    </location>
</feature>
<dbReference type="InterPro" id="IPR011701">
    <property type="entry name" value="MFS"/>
</dbReference>
<organism evidence="7 8">
    <name type="scientific">Pontibacillus salicampi</name>
    <dbReference type="NCBI Taxonomy" id="1449801"/>
    <lineage>
        <taxon>Bacteria</taxon>
        <taxon>Bacillati</taxon>
        <taxon>Bacillota</taxon>
        <taxon>Bacilli</taxon>
        <taxon>Bacillales</taxon>
        <taxon>Bacillaceae</taxon>
        <taxon>Pontibacillus</taxon>
    </lineage>
</organism>
<dbReference type="InterPro" id="IPR036259">
    <property type="entry name" value="MFS_trans_sf"/>
</dbReference>
<evidence type="ECO:0000256" key="1">
    <source>
        <dbReference type="ARBA" id="ARBA00004651"/>
    </source>
</evidence>
<dbReference type="InterPro" id="IPR022324">
    <property type="entry name" value="Bacilysin_exporter_BacE_put"/>
</dbReference>
<feature type="transmembrane region" description="Helical" evidence="6">
    <location>
        <begin position="252"/>
        <end position="271"/>
    </location>
</feature>
<evidence type="ECO:0000313" key="7">
    <source>
        <dbReference type="EMBL" id="MFC0522972.1"/>
    </source>
</evidence>
<feature type="transmembrane region" description="Helical" evidence="6">
    <location>
        <begin position="40"/>
        <end position="60"/>
    </location>
</feature>
<reference evidence="7 8" key="1">
    <citation type="submission" date="2024-09" db="EMBL/GenBank/DDBJ databases">
        <authorList>
            <person name="Sun Q."/>
            <person name="Mori K."/>
        </authorList>
    </citation>
    <scope>NUCLEOTIDE SEQUENCE [LARGE SCALE GENOMIC DNA]</scope>
    <source>
        <strain evidence="7 8">NCAIM B.02529</strain>
    </source>
</reference>
<keyword evidence="8" id="KW-1185">Reference proteome</keyword>
<feature type="transmembrane region" description="Helical" evidence="6">
    <location>
        <begin position="302"/>
        <end position="321"/>
    </location>
</feature>
<evidence type="ECO:0000256" key="4">
    <source>
        <dbReference type="ARBA" id="ARBA00022989"/>
    </source>
</evidence>
<dbReference type="Proteomes" id="UP001589836">
    <property type="component" value="Unassembled WGS sequence"/>
</dbReference>
<evidence type="ECO:0000256" key="6">
    <source>
        <dbReference type="SAM" id="Phobius"/>
    </source>
</evidence>
<dbReference type="Pfam" id="PF07690">
    <property type="entry name" value="MFS_1"/>
    <property type="match status" value="1"/>
</dbReference>
<comment type="subcellular location">
    <subcellularLocation>
        <location evidence="1">Cell membrane</location>
        <topology evidence="1">Multi-pass membrane protein</topology>
    </subcellularLocation>
</comment>
<keyword evidence="5 6" id="KW-0472">Membrane</keyword>
<dbReference type="PRINTS" id="PR01988">
    <property type="entry name" value="EXPORTERBACE"/>
</dbReference>
<feature type="transmembrane region" description="Helical" evidence="6">
    <location>
        <begin position="160"/>
        <end position="179"/>
    </location>
</feature>
<feature type="transmembrane region" description="Helical" evidence="6">
    <location>
        <begin position="278"/>
        <end position="296"/>
    </location>
</feature>
<evidence type="ECO:0000256" key="2">
    <source>
        <dbReference type="ARBA" id="ARBA00022475"/>
    </source>
</evidence>
<dbReference type="Gene3D" id="1.20.1250.20">
    <property type="entry name" value="MFS general substrate transporter like domains"/>
    <property type="match status" value="1"/>
</dbReference>
<evidence type="ECO:0000256" key="5">
    <source>
        <dbReference type="ARBA" id="ARBA00023136"/>
    </source>
</evidence>
<dbReference type="PANTHER" id="PTHR23513">
    <property type="entry name" value="INTEGRAL MEMBRANE EFFLUX PROTEIN-RELATED"/>
    <property type="match status" value="1"/>
</dbReference>
<protein>
    <submittedName>
        <fullName evidence="7">MFS transporter</fullName>
    </submittedName>
</protein>
<sequence length="408" mass="44258">MYKRKYAALLLSSIGISNVGDWIYLIAINLLVLEMTSSPLAVAMLYVLKPLATISINWWAGGVIDRVQTKSVMIIMDVGRGILILCIPSLPSLWMMYGFVFVINMGSSIFEPASRTYITQLLPEEKRMRFNSLRSMVDSGAFLTGPALAGLLFITSTPAIAIYVNGVSFVVSALLLHFLPNKKVKYFSSHGSNTFSNIKEDVRIVIAFSQQYLFVMVIYSLFSFMYIMASAIDSLEAAFAKEVLGLSNTSYGILVSIAGAGVVVGAIVNMAGSMKWKAVPLIIGGTTCVALGYVVYAFSDGFAGAAVGFFVLSFSLSFANVGFQTFYQTHIPVPIMGRVTSLYGWVEALMVLIVTGVIGLTAQIVTVRAAVMGAVILMLCITILLSIYSWKGRRGLSVGSLPLENRFL</sequence>
<keyword evidence="3 6" id="KW-0812">Transmembrane</keyword>
<evidence type="ECO:0000256" key="3">
    <source>
        <dbReference type="ARBA" id="ARBA00022692"/>
    </source>
</evidence>
<accession>A0ABV6LKQ0</accession>
<name>A0ABV6LKQ0_9BACI</name>
<feature type="transmembrane region" description="Helical" evidence="6">
    <location>
        <begin position="212"/>
        <end position="232"/>
    </location>
</feature>
<evidence type="ECO:0000313" key="8">
    <source>
        <dbReference type="Proteomes" id="UP001589836"/>
    </source>
</evidence>
<dbReference type="CDD" id="cd06173">
    <property type="entry name" value="MFS_MefA_like"/>
    <property type="match status" value="1"/>
</dbReference>
<proteinExistence type="predicted"/>
<dbReference type="RefSeq" id="WP_377345495.1">
    <property type="nucleotide sequence ID" value="NZ_JBHLTP010000003.1"/>
</dbReference>
<dbReference type="PANTHER" id="PTHR23513:SF6">
    <property type="entry name" value="MAJOR FACILITATOR SUPERFAMILY ASSOCIATED DOMAIN-CONTAINING PROTEIN"/>
    <property type="match status" value="1"/>
</dbReference>
<gene>
    <name evidence="7" type="ORF">ACFFGV_05115</name>
</gene>
<feature type="transmembrane region" description="Helical" evidence="6">
    <location>
        <begin position="7"/>
        <end position="28"/>
    </location>
</feature>
<feature type="transmembrane region" description="Helical" evidence="6">
    <location>
        <begin position="342"/>
        <end position="364"/>
    </location>
</feature>
<keyword evidence="4 6" id="KW-1133">Transmembrane helix</keyword>
<comment type="caution">
    <text evidence="7">The sequence shown here is derived from an EMBL/GenBank/DDBJ whole genome shotgun (WGS) entry which is preliminary data.</text>
</comment>